<evidence type="ECO:0000313" key="3">
    <source>
        <dbReference type="EMBL" id="TKV68341.1"/>
    </source>
</evidence>
<evidence type="ECO:0000313" key="4">
    <source>
        <dbReference type="Proteomes" id="UP000308488"/>
    </source>
</evidence>
<evidence type="ECO:0000256" key="1">
    <source>
        <dbReference type="SAM" id="MobiDB-lite"/>
    </source>
</evidence>
<dbReference type="Proteomes" id="UP000308488">
    <property type="component" value="Unassembled WGS sequence"/>
</dbReference>
<keyword evidence="2" id="KW-0732">Signal</keyword>
<accession>A0A4U6R4E7</accession>
<organism evidence="3 4">
    <name type="scientific">Marinobacter panjinensis</name>
    <dbReference type="NCBI Taxonomy" id="2576384"/>
    <lineage>
        <taxon>Bacteria</taxon>
        <taxon>Pseudomonadati</taxon>
        <taxon>Pseudomonadota</taxon>
        <taxon>Gammaproteobacteria</taxon>
        <taxon>Pseudomonadales</taxon>
        <taxon>Marinobacteraceae</taxon>
        <taxon>Marinobacter</taxon>
    </lineage>
</organism>
<evidence type="ECO:0000256" key="2">
    <source>
        <dbReference type="SAM" id="SignalP"/>
    </source>
</evidence>
<dbReference type="EMBL" id="SZYH01000001">
    <property type="protein sequence ID" value="TKV68341.1"/>
    <property type="molecule type" value="Genomic_DNA"/>
</dbReference>
<dbReference type="InterPro" id="IPR011042">
    <property type="entry name" value="6-blade_b-propeller_TolB-like"/>
</dbReference>
<gene>
    <name evidence="3" type="ORF">FDP08_09680</name>
</gene>
<evidence type="ECO:0008006" key="5">
    <source>
        <dbReference type="Google" id="ProtNLM"/>
    </source>
</evidence>
<feature type="chain" id="PRO_5020768720" description="Hydrazine synthase alpha subunit middle domain-containing protein" evidence="2">
    <location>
        <begin position="18"/>
        <end position="977"/>
    </location>
</feature>
<dbReference type="SUPFAM" id="SSF69304">
    <property type="entry name" value="Tricorn protease N-terminal domain"/>
    <property type="match status" value="1"/>
</dbReference>
<sequence>MSIMKTFQRKASSLVLAGLVAVSLSGCFEGKLSSNDQAILADQPFAYVVRDYPDMGKVSSANERPPLDPRAPYAFEPGAKLMVRDRIALSSGERDVLTRYFGSSGYDVKDLDVSPDGERMVFAARGPADNAAHSSWNIYEYTFATGEVRRILKDNELANLGHDTNPAYTNEGTIIFSSSRQHARGDWRLLDLREYLVDFEEPASLLHSVKPDGSDLTQITFGEFHDIEPSTMNDGQIVFIRFGRLYETLEDCTTADIDDPDFNQQTNGGGYGQGNGGKFPSGLEEPKEWTEEDKCTASLEGDTEGERVFVEDVLSLYRITPSGGNVHRYFGSLSEAFSDASFIHYMDPIPLDDGNLLTIMRHVYNPIYGGDVVTINSQNFFAVDVPISDDAIGEAEESMTPGLVNFYPNQVSPSGWYSSVAPYGDGSGRLLAGWSQCLTESEGITGVCEGSSTIDNLSAPQYGIWMLDPSQNTRLPVVRSAKRSLFTDVVIADKNELARPYTGDQHNLNLEDNTALFHIRSIYDLDGADMAAQFDGGIETRRDPSLTRPDDRSERFIRVLGKREIPAELEQAILTDVTYNPNDSTRKNLYLWPLLGSDNKKSLYDVLSYATVEPDGSAMVKVPADTSFTFEVVNKYGKRVDLIAEADYNYSYLMQHPQSLLLENGQVLKCYGCHDPELDTPHARTDVELASANPGAPGDAMPFPNANPTILAANWKDTMAEALVNSLGKLTTTWADTLRYEDYWSNPPDDSLAFENTYAQLDTPAPVTDSSCLTNWTPNCKSTINYLEHIQPIWDECRVNPNEGGALTSCTNCHSKAETGGKSCPGGDSGPGGDLVLGGGSASWDERFIESYVELFEADYYMRKTETGEWVEVEDPDAEGACPGGLQGDLTILPDPGVCFSRRLMSARGAIASARFFSLFDKDPDDDAYEIETIETETIKQSHTGMLTDAELRLIAEWLDSGGHIYNDPEKFEFPNP</sequence>
<proteinExistence type="predicted"/>
<protein>
    <recommendedName>
        <fullName evidence="5">Hydrazine synthase alpha subunit middle domain-containing protein</fullName>
    </recommendedName>
</protein>
<dbReference type="PROSITE" id="PS51257">
    <property type="entry name" value="PROKAR_LIPOPROTEIN"/>
    <property type="match status" value="1"/>
</dbReference>
<dbReference type="AlphaFoldDB" id="A0A4U6R4E7"/>
<feature type="region of interest" description="Disordered" evidence="1">
    <location>
        <begin position="256"/>
        <end position="302"/>
    </location>
</feature>
<comment type="caution">
    <text evidence="3">The sequence shown here is derived from an EMBL/GenBank/DDBJ whole genome shotgun (WGS) entry which is preliminary data.</text>
</comment>
<feature type="signal peptide" evidence="2">
    <location>
        <begin position="1"/>
        <end position="17"/>
    </location>
</feature>
<feature type="compositionally biased region" description="Gly residues" evidence="1">
    <location>
        <begin position="267"/>
        <end position="279"/>
    </location>
</feature>
<dbReference type="Gene3D" id="2.120.10.30">
    <property type="entry name" value="TolB, C-terminal domain"/>
    <property type="match status" value="1"/>
</dbReference>
<name>A0A4U6R4E7_9GAMM</name>
<reference evidence="3 4" key="1">
    <citation type="submission" date="2019-05" db="EMBL/GenBank/DDBJ databases">
        <title>Marinobacter panjinensis sp. nov., a moderately halophilic bacterium isolated from sea tidal flat environment.</title>
        <authorList>
            <person name="Yang W."/>
            <person name="An M."/>
            <person name="He W."/>
            <person name="Luo X."/>
            <person name="Zhu L."/>
            <person name="Chen G."/>
            <person name="Zhang Y."/>
            <person name="Wang Y."/>
        </authorList>
    </citation>
    <scope>NUCLEOTIDE SEQUENCE [LARGE SCALE GENOMIC DNA]</scope>
    <source>
        <strain evidence="3 4">PJ-16</strain>
    </source>
</reference>
<dbReference type="InterPro" id="IPR011659">
    <property type="entry name" value="WD40"/>
</dbReference>
<feature type="compositionally biased region" description="Basic and acidic residues" evidence="1">
    <location>
        <begin position="284"/>
        <end position="295"/>
    </location>
</feature>
<dbReference type="OrthoDB" id="221261at2"/>
<keyword evidence="4" id="KW-1185">Reference proteome</keyword>
<dbReference type="Pfam" id="PF07676">
    <property type="entry name" value="PD40"/>
    <property type="match status" value="1"/>
</dbReference>